<keyword evidence="5" id="KW-0653">Protein transport</keyword>
<dbReference type="PANTHER" id="PTHR11225:SF4">
    <property type="entry name" value="NUCLEAR PORE COMPLEX PROTEIN NUP93"/>
    <property type="match status" value="1"/>
</dbReference>
<accession>A0A3M7REP2</accession>
<dbReference type="InterPro" id="IPR007231">
    <property type="entry name" value="Nucleoporin_int_Nup93/Nic96"/>
</dbReference>
<keyword evidence="5" id="KW-0813">Transport</keyword>
<keyword evidence="5" id="KW-0509">mRNA transport</keyword>
<keyword evidence="4 5" id="KW-0539">Nucleus</keyword>
<sequence length="872" mass="99840">MSDIDFNDLLRDAEQMSAQIDKENTGIPRLQRTLTQIHDVTKKKLAKTSNILSTDSNEINASILLAAKGIDAPKLTQTIEGLNIQPFQPAAKTAQTADDTISPFDKLTNIEHLRDVDLASFLKSEKESVLTSIIAEARQKTNQEIEDSFSASNEIEWEKQKQKIMTELLGSFNPEVSVSNTTTSTYSNRQTAFNPQARTLMNDIELEFARQIYLYNQKILTNEKPRPDLIKNFASFIKKLNDKNLEDLWDMINTMTNLPAMDYDEKLNYLDRNNAEKTQSSYVNQAINHLERSFKDLIQNTVNANLKQAKLGGGLGTLRLVSGYLRLSSSEKYHQFSEETFDDKQPLWPTIYLCIRCGDIEAAKTVALNAKKEEIANYLNEITKDSANNGRGRLNNISENKLKIEYKSKIKRVNDAYKRAVYCYLSRYSGDDDSINEVLDNVDDFLWFKLNSVVFKKEPNSDNMTFHEFQSKMSVEFGEKYFTQNRNPFIYLQVLLLTAQFELAVEFLLKYESMIVHGVHMAIGLFDKQMLNILKNPASSQLIVGGEQSEPKSLRRINLPFLIRMYTRKFECTDPREALEYYFFLRNLKVSTQISGEFKRISNYFALYISELALETREFEVLFGRLEKNAVRKPGVIDKFSSDEEANSIISLVAEEIENKGLIEEAVKLYDLCKQHQRVLELCNKLTSVVVTEINVPNSNRDRLKNMVMSIALRYKTETAITSKAIPKSIITTFYLLVDLMTFFDLYHAQSWETAYETLNKLNILPATSSNVDSKVKDFVAFSEEIKRNFPDLILAAMTIMSNLYSKINSMPTRSSGFQSSAFLLGTNNEKKSMLDELKEQARSLIKFVGCIPYRLSGDINARLLQLEVMMN</sequence>
<evidence type="ECO:0000313" key="7">
    <source>
        <dbReference type="Proteomes" id="UP000276133"/>
    </source>
</evidence>
<dbReference type="EMBL" id="REGN01003547">
    <property type="protein sequence ID" value="RNA22043.1"/>
    <property type="molecule type" value="Genomic_DNA"/>
</dbReference>
<dbReference type="GO" id="GO:0016973">
    <property type="term" value="P:poly(A)+ mRNA export from nucleus"/>
    <property type="evidence" value="ECO:0007669"/>
    <property type="project" value="TreeGrafter"/>
</dbReference>
<comment type="caution">
    <text evidence="6">The sequence shown here is derived from an EMBL/GenBank/DDBJ whole genome shotgun (WGS) entry which is preliminary data.</text>
</comment>
<keyword evidence="5" id="KW-0472">Membrane</keyword>
<protein>
    <recommendedName>
        <fullName evidence="5">Nuclear pore protein</fullName>
    </recommendedName>
</protein>
<evidence type="ECO:0000256" key="5">
    <source>
        <dbReference type="RuleBase" id="RU364035"/>
    </source>
</evidence>
<reference evidence="6 7" key="1">
    <citation type="journal article" date="2018" name="Sci. Rep.">
        <title>Genomic signatures of local adaptation to the degree of environmental predictability in rotifers.</title>
        <authorList>
            <person name="Franch-Gras L."/>
            <person name="Hahn C."/>
            <person name="Garcia-Roger E.M."/>
            <person name="Carmona M.J."/>
            <person name="Serra M."/>
            <person name="Gomez A."/>
        </authorList>
    </citation>
    <scope>NUCLEOTIDE SEQUENCE [LARGE SCALE GENOMIC DNA]</scope>
    <source>
        <strain evidence="6">HYR1</strain>
    </source>
</reference>
<dbReference type="Proteomes" id="UP000276133">
    <property type="component" value="Unassembled WGS sequence"/>
</dbReference>
<gene>
    <name evidence="6" type="ORF">BpHYR1_032972</name>
</gene>
<dbReference type="Pfam" id="PF04097">
    <property type="entry name" value="Nic96"/>
    <property type="match status" value="1"/>
</dbReference>
<dbReference type="PANTHER" id="PTHR11225">
    <property type="entry name" value="NUCLEAR PORE COMPLEX PROTEIN NUP93 NUCLEOPORIN NUP93 DEAD EYE PROTEIN"/>
    <property type="match status" value="1"/>
</dbReference>
<proteinExistence type="inferred from homology"/>
<comment type="similarity">
    <text evidence="2 5">Belongs to the nucleoporin interacting component (NIC) family.</text>
</comment>
<keyword evidence="5" id="KW-0811">Translocation</keyword>
<dbReference type="STRING" id="10195.A0A3M7REP2"/>
<comment type="subcellular location">
    <subcellularLocation>
        <location evidence="1 5">Nucleus</location>
        <location evidence="1 5">Nuclear pore complex</location>
    </subcellularLocation>
</comment>
<evidence type="ECO:0000256" key="2">
    <source>
        <dbReference type="ARBA" id="ARBA00010186"/>
    </source>
</evidence>
<evidence type="ECO:0000256" key="4">
    <source>
        <dbReference type="ARBA" id="ARBA00023242"/>
    </source>
</evidence>
<keyword evidence="3 5" id="KW-0906">Nuclear pore complex</keyword>
<dbReference type="GO" id="GO:0017056">
    <property type="term" value="F:structural constituent of nuclear pore"/>
    <property type="evidence" value="ECO:0007669"/>
    <property type="project" value="InterPro"/>
</dbReference>
<organism evidence="6 7">
    <name type="scientific">Brachionus plicatilis</name>
    <name type="common">Marine rotifer</name>
    <name type="synonym">Brachionus muelleri</name>
    <dbReference type="NCBI Taxonomy" id="10195"/>
    <lineage>
        <taxon>Eukaryota</taxon>
        <taxon>Metazoa</taxon>
        <taxon>Spiralia</taxon>
        <taxon>Gnathifera</taxon>
        <taxon>Rotifera</taxon>
        <taxon>Eurotatoria</taxon>
        <taxon>Monogononta</taxon>
        <taxon>Pseudotrocha</taxon>
        <taxon>Ploima</taxon>
        <taxon>Brachionidae</taxon>
        <taxon>Brachionus</taxon>
    </lineage>
</organism>
<dbReference type="GO" id="GO:0005643">
    <property type="term" value="C:nuclear pore"/>
    <property type="evidence" value="ECO:0007669"/>
    <property type="project" value="UniProtKB-SubCell"/>
</dbReference>
<dbReference type="AlphaFoldDB" id="A0A3M7REP2"/>
<evidence type="ECO:0000313" key="6">
    <source>
        <dbReference type="EMBL" id="RNA22043.1"/>
    </source>
</evidence>
<evidence type="ECO:0000256" key="1">
    <source>
        <dbReference type="ARBA" id="ARBA00004567"/>
    </source>
</evidence>
<evidence type="ECO:0000256" key="3">
    <source>
        <dbReference type="ARBA" id="ARBA00023132"/>
    </source>
</evidence>
<dbReference type="GO" id="GO:0006606">
    <property type="term" value="P:protein import into nucleus"/>
    <property type="evidence" value="ECO:0007669"/>
    <property type="project" value="TreeGrafter"/>
</dbReference>
<name>A0A3M7REP2_BRAPC</name>
<keyword evidence="7" id="KW-1185">Reference proteome</keyword>
<dbReference type="OrthoDB" id="1918363at2759"/>